<sequence length="171" mass="19222">MNKRKIILYIAMSLDGYIARLDGSIDWLEPDSADLKEDDSTYDDFYKNVDTVIVGKKTYDQIVNELAPKNYPYANVDSFVLTTKHETDTEEIHFTNSSVVAVVNQLVQLNGKNIWVVGGNSVIKPLVKQNLIDEYIIAVIPKILGKGIPLFGKLNNEIALTHKKSYVKNCS</sequence>
<dbReference type="InterPro" id="IPR050765">
    <property type="entry name" value="Riboflavin_Biosynth_HTPR"/>
</dbReference>
<dbReference type="GO" id="GO:0009231">
    <property type="term" value="P:riboflavin biosynthetic process"/>
    <property type="evidence" value="ECO:0007669"/>
    <property type="project" value="InterPro"/>
</dbReference>
<name>A0A5A5TYA8_LEUCI</name>
<dbReference type="SUPFAM" id="SSF53597">
    <property type="entry name" value="Dihydrofolate reductase-like"/>
    <property type="match status" value="1"/>
</dbReference>
<dbReference type="Proteomes" id="UP000323274">
    <property type="component" value="Unassembled WGS sequence"/>
</dbReference>
<evidence type="ECO:0000259" key="1">
    <source>
        <dbReference type="Pfam" id="PF01872"/>
    </source>
</evidence>
<dbReference type="EMBL" id="BJJW01000006">
    <property type="protein sequence ID" value="GDZ83607.1"/>
    <property type="molecule type" value="Genomic_DNA"/>
</dbReference>
<dbReference type="PANTHER" id="PTHR38011">
    <property type="entry name" value="DIHYDROFOLATE REDUCTASE FAMILY PROTEIN (AFU_ORTHOLOGUE AFUA_8G06820)"/>
    <property type="match status" value="1"/>
</dbReference>
<accession>A0A5A5TYA8</accession>
<dbReference type="Gene3D" id="3.40.430.10">
    <property type="entry name" value="Dihydrofolate Reductase, subunit A"/>
    <property type="match status" value="1"/>
</dbReference>
<dbReference type="Pfam" id="PF01872">
    <property type="entry name" value="RibD_C"/>
    <property type="match status" value="1"/>
</dbReference>
<gene>
    <name evidence="2" type="ORF">LCIT_08490</name>
</gene>
<organism evidence="2 3">
    <name type="scientific">Leuconostoc citreum</name>
    <dbReference type="NCBI Taxonomy" id="33964"/>
    <lineage>
        <taxon>Bacteria</taxon>
        <taxon>Bacillati</taxon>
        <taxon>Bacillota</taxon>
        <taxon>Bacilli</taxon>
        <taxon>Lactobacillales</taxon>
        <taxon>Lactobacillaceae</taxon>
        <taxon>Leuconostoc</taxon>
    </lineage>
</organism>
<dbReference type="GO" id="GO:0008703">
    <property type="term" value="F:5-amino-6-(5-phosphoribosylamino)uracil reductase activity"/>
    <property type="evidence" value="ECO:0007669"/>
    <property type="project" value="InterPro"/>
</dbReference>
<dbReference type="InterPro" id="IPR024072">
    <property type="entry name" value="DHFR-like_dom_sf"/>
</dbReference>
<dbReference type="AlphaFoldDB" id="A0A5A5TYA8"/>
<feature type="domain" description="Bacterial bifunctional deaminase-reductase C-terminal" evidence="1">
    <location>
        <begin position="4"/>
        <end position="166"/>
    </location>
</feature>
<evidence type="ECO:0000313" key="3">
    <source>
        <dbReference type="Proteomes" id="UP000323274"/>
    </source>
</evidence>
<protein>
    <submittedName>
        <fullName evidence="2">Dihydrofolate reductase</fullName>
    </submittedName>
</protein>
<dbReference type="RefSeq" id="WP_149334186.1">
    <property type="nucleotide sequence ID" value="NZ_BJJW01000006.1"/>
</dbReference>
<dbReference type="PANTHER" id="PTHR38011:SF11">
    <property type="entry name" value="2,5-DIAMINO-6-RIBOSYLAMINO-4(3H)-PYRIMIDINONE 5'-PHOSPHATE REDUCTASE"/>
    <property type="match status" value="1"/>
</dbReference>
<proteinExistence type="predicted"/>
<reference evidence="2 3" key="1">
    <citation type="submission" date="2019-04" db="EMBL/GenBank/DDBJ databases">
        <title>A pseudo-fructophilic Leuconostoc citreum strain F192-5 isolated from peel of satsuma mandarin: the first report for isolation and characterization of strain-dependent fructophilic-like characteristics.</title>
        <authorList>
            <person name="Maeno S."/>
            <person name="Tanizawa Y."/>
            <person name="Kajikawa A."/>
            <person name="Kanesaki Y."/>
            <person name="Kubota E."/>
            <person name="Arita M."/>
            <person name="Leon D."/>
            <person name="Endo A."/>
        </authorList>
    </citation>
    <scope>NUCLEOTIDE SEQUENCE [LARGE SCALE GENOMIC DNA]</scope>
    <source>
        <strain evidence="2 3">F192-5</strain>
    </source>
</reference>
<comment type="caution">
    <text evidence="2">The sequence shown here is derived from an EMBL/GenBank/DDBJ whole genome shotgun (WGS) entry which is preliminary data.</text>
</comment>
<dbReference type="InterPro" id="IPR002734">
    <property type="entry name" value="RibDG_C"/>
</dbReference>
<evidence type="ECO:0000313" key="2">
    <source>
        <dbReference type="EMBL" id="GDZ83607.1"/>
    </source>
</evidence>